<dbReference type="Pfam" id="PF09989">
    <property type="entry name" value="DUF2229"/>
    <property type="match status" value="1"/>
</dbReference>
<evidence type="ECO:0000259" key="1">
    <source>
        <dbReference type="Pfam" id="PF09989"/>
    </source>
</evidence>
<dbReference type="PANTHER" id="PTHR32329">
    <property type="entry name" value="BIFUNCTIONAL PROTEIN [INCLUDES 2-HYDROXYACYL-COA DEHYDRATASE (N-TER) AND ITS ACTIVATOR DOMAIN (C_TERM)-RELATED"/>
    <property type="match status" value="1"/>
</dbReference>
<dbReference type="KEGG" id="dae:Dtox_2074"/>
<name>C8VYZ3_DESAS</name>
<dbReference type="STRING" id="485916.Dtox_2074"/>
<proteinExistence type="predicted"/>
<reference evidence="2 3" key="1">
    <citation type="journal article" date="2009" name="Stand. Genomic Sci.">
        <title>Complete genome sequence of Desulfotomaculum acetoxidans type strain (5575).</title>
        <authorList>
            <person name="Spring S."/>
            <person name="Lapidus A."/>
            <person name="Schroder M."/>
            <person name="Gleim D."/>
            <person name="Sims D."/>
            <person name="Meincke L."/>
            <person name="Glavina Del Rio T."/>
            <person name="Tice H."/>
            <person name="Copeland A."/>
            <person name="Cheng J.F."/>
            <person name="Lucas S."/>
            <person name="Chen F."/>
            <person name="Nolan M."/>
            <person name="Bruce D."/>
            <person name="Goodwin L."/>
            <person name="Pitluck S."/>
            <person name="Ivanova N."/>
            <person name="Mavromatis K."/>
            <person name="Mikhailova N."/>
            <person name="Pati A."/>
            <person name="Chen A."/>
            <person name="Palaniappan K."/>
            <person name="Land M."/>
            <person name="Hauser L."/>
            <person name="Chang Y.J."/>
            <person name="Jeffries C.D."/>
            <person name="Chain P."/>
            <person name="Saunders E."/>
            <person name="Brettin T."/>
            <person name="Detter J.C."/>
            <person name="Goker M."/>
            <person name="Bristow J."/>
            <person name="Eisen J.A."/>
            <person name="Markowitz V."/>
            <person name="Hugenholtz P."/>
            <person name="Kyrpides N.C."/>
            <person name="Klenk H.P."/>
            <person name="Han C."/>
        </authorList>
    </citation>
    <scope>NUCLEOTIDE SEQUENCE [LARGE SCALE GENOMIC DNA]</scope>
    <source>
        <strain evidence="3">ATCC 49208 / DSM 771 / VKM B-1644</strain>
    </source>
</reference>
<dbReference type="InterPro" id="IPR051805">
    <property type="entry name" value="Dehydratase_Activator_Redct"/>
</dbReference>
<dbReference type="AlphaFoldDB" id="C8VYZ3"/>
<keyword evidence="3" id="KW-1185">Reference proteome</keyword>
<dbReference type="HOGENOM" id="CLU_079876_0_0_9"/>
<evidence type="ECO:0000313" key="3">
    <source>
        <dbReference type="Proteomes" id="UP000002217"/>
    </source>
</evidence>
<protein>
    <recommendedName>
        <fullName evidence="1">DUF2229 domain-containing protein</fullName>
    </recommendedName>
</protein>
<evidence type="ECO:0000313" key="2">
    <source>
        <dbReference type="EMBL" id="ACV62903.1"/>
    </source>
</evidence>
<dbReference type="eggNOG" id="COG3580">
    <property type="taxonomic scope" value="Bacteria"/>
</dbReference>
<dbReference type="PANTHER" id="PTHR32329:SF2">
    <property type="entry name" value="BIFUNCTIONAL PROTEIN [INCLUDES 2-HYDROXYACYL-COA DEHYDRATASE (N-TER) AND ITS ACTIVATOR DOMAIN (C_TERM)"/>
    <property type="match status" value="1"/>
</dbReference>
<dbReference type="RefSeq" id="WP_015757607.1">
    <property type="nucleotide sequence ID" value="NC_013216.1"/>
</dbReference>
<sequence>MIIINVKVGIPRALLYYYLYPLWKVFFNELGVEVVLSPPTNKKIIGAGLKIAVDDTCLPVKVALGHVQELVDKVDYLFVPRLVSISPREYVCPKFLGLPDITRYCMKKLPSMIAVNFDNYKKEKDIYKAYDQIGRYFTNNPLRIRMAYWKACQAQKRFWFLMEQGCTPEKAFPFCMEKNLTVATEPEPPAEQKDYKVAVIGHPYNIYDSFISMNIMDRLKAMGIETVTADNISEQAIRQEASRLPKKLFWTLGLRMIGAAYKYLDSDIDGLIHISAFGCGPDSMSGDLIDRQARRVGKIPFLNLTLDEHTGEAGVVTRLEAFTDMVKWRRALA</sequence>
<organism evidence="2 3">
    <name type="scientific">Desulfofarcimen acetoxidans (strain ATCC 49208 / DSM 771 / KCTC 5769 / VKM B-1644 / 5575)</name>
    <name type="common">Desulfotomaculum acetoxidans</name>
    <dbReference type="NCBI Taxonomy" id="485916"/>
    <lineage>
        <taxon>Bacteria</taxon>
        <taxon>Bacillati</taxon>
        <taxon>Bacillota</taxon>
        <taxon>Clostridia</taxon>
        <taxon>Eubacteriales</taxon>
        <taxon>Peptococcaceae</taxon>
        <taxon>Desulfofarcimen</taxon>
    </lineage>
</organism>
<dbReference type="Proteomes" id="UP000002217">
    <property type="component" value="Chromosome"/>
</dbReference>
<dbReference type="InterPro" id="IPR018709">
    <property type="entry name" value="CoA_activase_DUF2229"/>
</dbReference>
<gene>
    <name evidence="2" type="ordered locus">Dtox_2074</name>
</gene>
<feature type="domain" description="DUF2229" evidence="1">
    <location>
        <begin position="7"/>
        <end position="232"/>
    </location>
</feature>
<accession>C8VYZ3</accession>
<dbReference type="EMBL" id="CP001720">
    <property type="protein sequence ID" value="ACV62903.1"/>
    <property type="molecule type" value="Genomic_DNA"/>
</dbReference>
<dbReference type="Gene3D" id="3.40.50.11900">
    <property type="match status" value="1"/>
</dbReference>